<protein>
    <submittedName>
        <fullName evidence="2">Uncharacterized protein</fullName>
    </submittedName>
</protein>
<keyword evidence="3" id="KW-1185">Reference proteome</keyword>
<keyword evidence="1" id="KW-0472">Membrane</keyword>
<dbReference type="EMBL" id="CP020919">
    <property type="protein sequence ID" value="AWG24229.1"/>
    <property type="molecule type" value="Genomic_DNA"/>
</dbReference>
<evidence type="ECO:0000313" key="3">
    <source>
        <dbReference type="Proteomes" id="UP000244677"/>
    </source>
</evidence>
<dbReference type="RefSeq" id="WP_108735881.1">
    <property type="nucleotide sequence ID" value="NZ_CP020919.1"/>
</dbReference>
<keyword evidence="1" id="KW-1133">Transmembrane helix</keyword>
<dbReference type="OrthoDB" id="1340494at2"/>
<dbReference type="Proteomes" id="UP000244677">
    <property type="component" value="Chromosome"/>
</dbReference>
<evidence type="ECO:0000256" key="1">
    <source>
        <dbReference type="SAM" id="Phobius"/>
    </source>
</evidence>
<keyword evidence="1" id="KW-0812">Transmembrane</keyword>
<dbReference type="KEGG" id="fki:FK004_02825"/>
<accession>A0A2S1LKL8</accession>
<reference evidence="2 3" key="1">
    <citation type="submission" date="2017-04" db="EMBL/GenBank/DDBJ databases">
        <title>Complete genome sequence of Flavobacterium kingsejong AJ004.</title>
        <authorList>
            <person name="Lee P.C."/>
        </authorList>
    </citation>
    <scope>NUCLEOTIDE SEQUENCE [LARGE SCALE GENOMIC DNA]</scope>
    <source>
        <strain evidence="2 3">AJ004</strain>
    </source>
</reference>
<name>A0A2S1LKL8_9FLAO</name>
<proteinExistence type="predicted"/>
<evidence type="ECO:0000313" key="2">
    <source>
        <dbReference type="EMBL" id="AWG24229.1"/>
    </source>
</evidence>
<sequence length="383" mass="44353">MTKITFTDSDLLKFYRSEIKKRYNAMREEGEYFNYFHNPTNTKLREMSGMLLSTKKLNATDTDIFQKFFDESKTKDLRIAIEQYPIGGLKASESFFKKEKHNLQDIAALDLLAVLTNYEPRPFFKFKKVYPFEEVVSEPLKEEITLLANGPAVTIPTKELVMEGEDEVAHIEEREVEDNEVWAISEIEKGNEKTVEKAKNEFSEITALISDLNDNDDGNNEEKKAVKINVAQDRLGLTTEASPVTVDDEGEKIAKGNRARKLIYAITTLVFIIAIGVAVKVQFFPYYDHMQWNGTQYVLAPMDSTNETNIERDDKMLRDFKQIFPTRKQVLFDKDDKGLIWYSRIKNDTYEFFSSEGPKQHPVTKHEIKRVTRSIARDHIPLE</sequence>
<dbReference type="AlphaFoldDB" id="A0A2S1LKL8"/>
<feature type="transmembrane region" description="Helical" evidence="1">
    <location>
        <begin position="262"/>
        <end position="283"/>
    </location>
</feature>
<organism evidence="2 3">
    <name type="scientific">Flavobacterium kingsejongi</name>
    <dbReference type="NCBI Taxonomy" id="1678728"/>
    <lineage>
        <taxon>Bacteria</taxon>
        <taxon>Pseudomonadati</taxon>
        <taxon>Bacteroidota</taxon>
        <taxon>Flavobacteriia</taxon>
        <taxon>Flavobacteriales</taxon>
        <taxon>Flavobacteriaceae</taxon>
        <taxon>Flavobacterium</taxon>
    </lineage>
</organism>
<gene>
    <name evidence="2" type="ORF">FK004_02825</name>
</gene>